<dbReference type="Proteomes" id="UP000236370">
    <property type="component" value="Unassembled WGS sequence"/>
</dbReference>
<evidence type="ECO:0000256" key="1">
    <source>
        <dbReference type="SAM" id="SignalP"/>
    </source>
</evidence>
<reference evidence="2 3" key="1">
    <citation type="submission" date="2017-12" db="EMBL/GenBank/DDBJ databases">
        <title>High-resolution comparative analysis of great ape genomes.</title>
        <authorList>
            <person name="Pollen A."/>
            <person name="Hastie A."/>
            <person name="Hormozdiari F."/>
            <person name="Dougherty M."/>
            <person name="Liu R."/>
            <person name="Chaisson M."/>
            <person name="Hoppe E."/>
            <person name="Hill C."/>
            <person name="Pang A."/>
            <person name="Hillier L."/>
            <person name="Baker C."/>
            <person name="Armstrong J."/>
            <person name="Shendure J."/>
            <person name="Paten B."/>
            <person name="Wilson R."/>
            <person name="Chao H."/>
            <person name="Schneider V."/>
            <person name="Ventura M."/>
            <person name="Kronenberg Z."/>
            <person name="Murali S."/>
            <person name="Gordon D."/>
            <person name="Cantsilieris S."/>
            <person name="Munson K."/>
            <person name="Nelson B."/>
            <person name="Raja A."/>
            <person name="Underwood J."/>
            <person name="Diekhans M."/>
            <person name="Fiddes I."/>
            <person name="Haussler D."/>
            <person name="Eichler E."/>
        </authorList>
    </citation>
    <scope>NUCLEOTIDE SEQUENCE [LARGE SCALE GENOMIC DNA]</scope>
    <source>
        <strain evidence="2">Yerkes chimp pedigree #C0471</strain>
    </source>
</reference>
<proteinExistence type="predicted"/>
<sequence>MAAASAGATRLLLLLLMAHSFEIDDSANFRKRGSLLWNQQDGT</sequence>
<keyword evidence="1" id="KW-0732">Signal</keyword>
<feature type="non-terminal residue" evidence="2">
    <location>
        <position position="43"/>
    </location>
</feature>
<dbReference type="AlphaFoldDB" id="A0A2J8J196"/>
<organism evidence="2 3">
    <name type="scientific">Pan troglodytes</name>
    <name type="common">Chimpanzee</name>
    <dbReference type="NCBI Taxonomy" id="9598"/>
    <lineage>
        <taxon>Eukaryota</taxon>
        <taxon>Metazoa</taxon>
        <taxon>Chordata</taxon>
        <taxon>Craniata</taxon>
        <taxon>Vertebrata</taxon>
        <taxon>Euteleostomi</taxon>
        <taxon>Mammalia</taxon>
        <taxon>Eutheria</taxon>
        <taxon>Euarchontoglires</taxon>
        <taxon>Primates</taxon>
        <taxon>Haplorrhini</taxon>
        <taxon>Catarrhini</taxon>
        <taxon>Hominidae</taxon>
        <taxon>Pan</taxon>
    </lineage>
</organism>
<name>A0A2J8J196_PANTR</name>
<evidence type="ECO:0000313" key="3">
    <source>
        <dbReference type="Proteomes" id="UP000236370"/>
    </source>
</evidence>
<feature type="chain" id="PRO_5014473955" evidence="1">
    <location>
        <begin position="21"/>
        <end position="43"/>
    </location>
</feature>
<protein>
    <submittedName>
        <fullName evidence="2">EMC10 isoform 2</fullName>
    </submittedName>
</protein>
<feature type="signal peptide" evidence="1">
    <location>
        <begin position="1"/>
        <end position="20"/>
    </location>
</feature>
<comment type="caution">
    <text evidence="2">The sequence shown here is derived from an EMBL/GenBank/DDBJ whole genome shotgun (WGS) entry which is preliminary data.</text>
</comment>
<dbReference type="EMBL" id="NBAG03000541">
    <property type="protein sequence ID" value="PNI16542.1"/>
    <property type="molecule type" value="Genomic_DNA"/>
</dbReference>
<gene>
    <name evidence="2" type="ORF">CK820_G0051539</name>
</gene>
<evidence type="ECO:0000313" key="2">
    <source>
        <dbReference type="EMBL" id="PNI16542.1"/>
    </source>
</evidence>
<accession>A0A2J8J196</accession>